<protein>
    <recommendedName>
        <fullName evidence="4">DoxX family protein</fullName>
    </recommendedName>
</protein>
<dbReference type="Proteomes" id="UP000829476">
    <property type="component" value="Chromosome"/>
</dbReference>
<dbReference type="RefSeq" id="WP_242938060.1">
    <property type="nucleotide sequence ID" value="NZ_CP094326.1"/>
</dbReference>
<feature type="transmembrane region" description="Helical" evidence="1">
    <location>
        <begin position="104"/>
        <end position="125"/>
    </location>
</feature>
<dbReference type="EMBL" id="CP094326">
    <property type="protein sequence ID" value="UNY99688.1"/>
    <property type="molecule type" value="Genomic_DNA"/>
</dbReference>
<reference evidence="2 3" key="1">
    <citation type="journal article" date="2018" name="Int. J. Syst. Evol. Microbiol.">
        <title>Zhouia spongiae sp. nov., isolated from a marine sponge.</title>
        <authorList>
            <person name="Zhuang L."/>
            <person name="Lin B."/>
            <person name="Qin F."/>
            <person name="Luo L."/>
        </authorList>
    </citation>
    <scope>NUCLEOTIDE SEQUENCE [LARGE SCALE GENOMIC DNA]</scope>
    <source>
        <strain evidence="2 3">HN-Y44</strain>
    </source>
</reference>
<feature type="transmembrane region" description="Helical" evidence="1">
    <location>
        <begin position="7"/>
        <end position="26"/>
    </location>
</feature>
<keyword evidence="3" id="KW-1185">Reference proteome</keyword>
<gene>
    <name evidence="2" type="ORF">MQE36_04910</name>
</gene>
<feature type="transmembrane region" description="Helical" evidence="1">
    <location>
        <begin position="71"/>
        <end position="92"/>
    </location>
</feature>
<organism evidence="2 3">
    <name type="scientific">Zhouia spongiae</name>
    <dbReference type="NCBI Taxonomy" id="2202721"/>
    <lineage>
        <taxon>Bacteria</taxon>
        <taxon>Pseudomonadati</taxon>
        <taxon>Bacteroidota</taxon>
        <taxon>Flavobacteriia</taxon>
        <taxon>Flavobacteriales</taxon>
        <taxon>Flavobacteriaceae</taxon>
        <taxon>Zhouia</taxon>
    </lineage>
</organism>
<sequence>MKHQLLYFLKILIPFTVVLLVLHYFAVRELSGSYTFYYSVWSIYAFHFIITFLIYTAVLTVSKNLPEKTGFAFLACSGLKMFAAVIFLVPLIKGKAPEPIADVAAFFIPYFLFLFFETVFAVKLLK</sequence>
<name>A0ABY3YPW9_9FLAO</name>
<feature type="transmembrane region" description="Helical" evidence="1">
    <location>
        <begin position="38"/>
        <end position="59"/>
    </location>
</feature>
<keyword evidence="1" id="KW-0472">Membrane</keyword>
<evidence type="ECO:0008006" key="4">
    <source>
        <dbReference type="Google" id="ProtNLM"/>
    </source>
</evidence>
<evidence type="ECO:0000313" key="2">
    <source>
        <dbReference type="EMBL" id="UNY99688.1"/>
    </source>
</evidence>
<accession>A0ABY3YPW9</accession>
<evidence type="ECO:0000256" key="1">
    <source>
        <dbReference type="SAM" id="Phobius"/>
    </source>
</evidence>
<keyword evidence="1" id="KW-0812">Transmembrane</keyword>
<keyword evidence="1" id="KW-1133">Transmembrane helix</keyword>
<proteinExistence type="predicted"/>
<evidence type="ECO:0000313" key="3">
    <source>
        <dbReference type="Proteomes" id="UP000829476"/>
    </source>
</evidence>